<dbReference type="Gene3D" id="3.20.20.190">
    <property type="entry name" value="Phosphatidylinositol (PI) phosphodiesterase"/>
    <property type="match status" value="1"/>
</dbReference>
<name>A0A6C0JW88_9ZZZZ</name>
<dbReference type="InterPro" id="IPR017946">
    <property type="entry name" value="PLC-like_Pdiesterase_TIM-brl"/>
</dbReference>
<dbReference type="AlphaFoldDB" id="A0A6C0JW88"/>
<dbReference type="SUPFAM" id="SSF51695">
    <property type="entry name" value="PLC-like phosphodiesterases"/>
    <property type="match status" value="1"/>
</dbReference>
<sequence>MKEKTTVSEGMSVKDEISGLLGGTPSISIENMNDKRLGLPLREYCIKASYNSAYSGSTISDKMVKYVLSKGCRFLDLQIHYSDNDNLAYVANITDPKIKEMESVNRVPLDTIFNVITANAFIGSQGSDGCPNPKDPLFIHLRIIPDKYSKVYKAVSECITKNFPNSSRFLDNDGKAKKIDKYTQINSAIMKKTMFLIDKTYNPEYAYFSQTIANLMNGETGGSTFQMQDYGRIKNKVKTSPMIKDDFKTTNILEEQIIIPDVLEQYSRPSIIDMVVNYGVQITMYSFYKSDDKLTQYEDLFNQYKSSIIPMAYAINYLGKMETELATKKLQLGSFA</sequence>
<protein>
    <recommendedName>
        <fullName evidence="1">Phosphatidylinositol-specific phospholipase C X domain-containing protein</fullName>
    </recommendedName>
</protein>
<dbReference type="Pfam" id="PF00388">
    <property type="entry name" value="PI-PLC-X"/>
    <property type="match status" value="1"/>
</dbReference>
<dbReference type="InterPro" id="IPR000909">
    <property type="entry name" value="PLipase_C_PInositol-sp_X_dom"/>
</dbReference>
<proteinExistence type="predicted"/>
<reference evidence="2" key="1">
    <citation type="journal article" date="2020" name="Nature">
        <title>Giant virus diversity and host interactions through global metagenomics.</title>
        <authorList>
            <person name="Schulz F."/>
            <person name="Roux S."/>
            <person name="Paez-Espino D."/>
            <person name="Jungbluth S."/>
            <person name="Walsh D.A."/>
            <person name="Denef V.J."/>
            <person name="McMahon K.D."/>
            <person name="Konstantinidis K.T."/>
            <person name="Eloe-Fadrosh E.A."/>
            <person name="Kyrpides N.C."/>
            <person name="Woyke T."/>
        </authorList>
    </citation>
    <scope>NUCLEOTIDE SEQUENCE</scope>
    <source>
        <strain evidence="2">GVMAG-S-1101164-67</strain>
    </source>
</reference>
<accession>A0A6C0JW88</accession>
<evidence type="ECO:0000259" key="1">
    <source>
        <dbReference type="Pfam" id="PF00388"/>
    </source>
</evidence>
<evidence type="ECO:0000313" key="2">
    <source>
        <dbReference type="EMBL" id="QHU10022.1"/>
    </source>
</evidence>
<dbReference type="EMBL" id="MN740749">
    <property type="protein sequence ID" value="QHU10022.1"/>
    <property type="molecule type" value="Genomic_DNA"/>
</dbReference>
<organism evidence="2">
    <name type="scientific">viral metagenome</name>
    <dbReference type="NCBI Taxonomy" id="1070528"/>
    <lineage>
        <taxon>unclassified sequences</taxon>
        <taxon>metagenomes</taxon>
        <taxon>organismal metagenomes</taxon>
    </lineage>
</organism>
<feature type="domain" description="Phosphatidylinositol-specific phospholipase C X" evidence="1">
    <location>
        <begin position="39"/>
        <end position="124"/>
    </location>
</feature>
<dbReference type="GO" id="GO:0008081">
    <property type="term" value="F:phosphoric diester hydrolase activity"/>
    <property type="evidence" value="ECO:0007669"/>
    <property type="project" value="InterPro"/>
</dbReference>
<dbReference type="GO" id="GO:0006629">
    <property type="term" value="P:lipid metabolic process"/>
    <property type="evidence" value="ECO:0007669"/>
    <property type="project" value="InterPro"/>
</dbReference>